<keyword evidence="2 5" id="KW-0238">DNA-binding</keyword>
<dbReference type="GO" id="GO:0006355">
    <property type="term" value="P:regulation of DNA-templated transcription"/>
    <property type="evidence" value="ECO:0007669"/>
    <property type="project" value="InterPro"/>
</dbReference>
<dbReference type="GO" id="GO:0043565">
    <property type="term" value="F:sequence-specific DNA binding"/>
    <property type="evidence" value="ECO:0007669"/>
    <property type="project" value="InterPro"/>
</dbReference>
<evidence type="ECO:0000259" key="4">
    <source>
        <dbReference type="Pfam" id="PF02954"/>
    </source>
</evidence>
<dbReference type="PIRSF" id="PIRSF002097">
    <property type="entry name" value="DNA-binding_Fis"/>
    <property type="match status" value="1"/>
</dbReference>
<evidence type="ECO:0000256" key="2">
    <source>
        <dbReference type="ARBA" id="ARBA00023125"/>
    </source>
</evidence>
<accession>A0A3B1AV86</accession>
<name>A0A3B1AV86_9ZZZZ</name>
<dbReference type="Pfam" id="PF02954">
    <property type="entry name" value="HTH_8"/>
    <property type="match status" value="1"/>
</dbReference>
<evidence type="ECO:0000256" key="3">
    <source>
        <dbReference type="ARBA" id="ARBA00029540"/>
    </source>
</evidence>
<dbReference type="PRINTS" id="PR01590">
    <property type="entry name" value="HTHFIS"/>
</dbReference>
<dbReference type="NCBIfam" id="NF001659">
    <property type="entry name" value="PRK00430.1"/>
    <property type="match status" value="1"/>
</dbReference>
<dbReference type="PRINTS" id="PR01591">
    <property type="entry name" value="DNABINDNGFIS"/>
</dbReference>
<dbReference type="SUPFAM" id="SSF46689">
    <property type="entry name" value="Homeodomain-like"/>
    <property type="match status" value="1"/>
</dbReference>
<dbReference type="InterPro" id="IPR005412">
    <property type="entry name" value="Fis_DNA-bd"/>
</dbReference>
<evidence type="ECO:0000256" key="1">
    <source>
        <dbReference type="ARBA" id="ARBA00008559"/>
    </source>
</evidence>
<dbReference type="InterPro" id="IPR050207">
    <property type="entry name" value="Trans_regulatory_Fis"/>
</dbReference>
<feature type="domain" description="DNA binding HTH" evidence="4">
    <location>
        <begin position="58"/>
        <end position="98"/>
    </location>
</feature>
<reference evidence="5" key="1">
    <citation type="submission" date="2018-06" db="EMBL/GenBank/DDBJ databases">
        <authorList>
            <person name="Zhirakovskaya E."/>
        </authorList>
    </citation>
    <scope>NUCLEOTIDE SEQUENCE</scope>
</reference>
<dbReference type="Gene3D" id="1.10.10.60">
    <property type="entry name" value="Homeodomain-like"/>
    <property type="match status" value="1"/>
</dbReference>
<dbReference type="InterPro" id="IPR009057">
    <property type="entry name" value="Homeodomain-like_sf"/>
</dbReference>
<gene>
    <name evidence="5" type="ORF">MNBD_GAMMA22-378</name>
</gene>
<protein>
    <recommendedName>
        <fullName evidence="3">Putative Fis-like DNA-binding protein</fullName>
    </recommendedName>
</protein>
<comment type="similarity">
    <text evidence="1">Belongs to the transcriptional regulatory Fis family.</text>
</comment>
<proteinExistence type="inferred from homology"/>
<dbReference type="InterPro" id="IPR002197">
    <property type="entry name" value="HTH_Fis"/>
</dbReference>
<dbReference type="AlphaFoldDB" id="A0A3B1AV86"/>
<organism evidence="5">
    <name type="scientific">hydrothermal vent metagenome</name>
    <dbReference type="NCBI Taxonomy" id="652676"/>
    <lineage>
        <taxon>unclassified sequences</taxon>
        <taxon>metagenomes</taxon>
        <taxon>ecological metagenomes</taxon>
    </lineage>
</organism>
<dbReference type="PANTHER" id="PTHR47918:SF1">
    <property type="entry name" value="DNA-BINDING PROTEIN FIS"/>
    <property type="match status" value="1"/>
</dbReference>
<dbReference type="PANTHER" id="PTHR47918">
    <property type="entry name" value="DNA-BINDING PROTEIN FIS"/>
    <property type="match status" value="1"/>
</dbReference>
<evidence type="ECO:0000313" key="5">
    <source>
        <dbReference type="EMBL" id="VAW97874.1"/>
    </source>
</evidence>
<sequence length="101" mass="11295">MTNPLSNENEIDNNNIIELSVKETAQDKPLRECVSSALDGYFSQLQGHNPEQLYKMVLGEIEEPLLTAVLTYVNGNQTKAAELLGINRGTLRKKLKMYGLD</sequence>
<dbReference type="EMBL" id="UOFS01000034">
    <property type="protein sequence ID" value="VAW97874.1"/>
    <property type="molecule type" value="Genomic_DNA"/>
</dbReference>